<proteinExistence type="predicted"/>
<evidence type="ECO:0000256" key="1">
    <source>
        <dbReference type="SAM" id="Coils"/>
    </source>
</evidence>
<organism evidence="3 4">
    <name type="scientific">Deinococcus multiflagellatus</name>
    <dbReference type="NCBI Taxonomy" id="1656887"/>
    <lineage>
        <taxon>Bacteria</taxon>
        <taxon>Thermotogati</taxon>
        <taxon>Deinococcota</taxon>
        <taxon>Deinococci</taxon>
        <taxon>Deinococcales</taxon>
        <taxon>Deinococcaceae</taxon>
        <taxon>Deinococcus</taxon>
    </lineage>
</organism>
<name>A0ABW1ZEX3_9DEIO</name>
<sequence>MTQTVKVTELARTYTKNGERFGPFKATAEQPFLEVPAAIAMASGAPVYDGEAAEPDAGADVEDLLQANRDLKADLDKSDAELGAVLDAMGWVPGQGIAPADLIRNIKGGAETNRQLLDQAQVRILELERETGELRLQVTDLQALVPPLESEAAPDQGSEAQGDSTGEPSTEPDAPATGTPLPDDIAFRTLLLDNGFDTMEKLEAGLKVAEGQTESPVQQINGIGGKTVKAYQQLLADRKAQQ</sequence>
<dbReference type="Proteomes" id="UP001596317">
    <property type="component" value="Unassembled WGS sequence"/>
</dbReference>
<evidence type="ECO:0008006" key="5">
    <source>
        <dbReference type="Google" id="ProtNLM"/>
    </source>
</evidence>
<evidence type="ECO:0000313" key="3">
    <source>
        <dbReference type="EMBL" id="MFC6659366.1"/>
    </source>
</evidence>
<feature type="coiled-coil region" evidence="1">
    <location>
        <begin position="110"/>
        <end position="144"/>
    </location>
</feature>
<dbReference type="RefSeq" id="WP_224604413.1">
    <property type="nucleotide sequence ID" value="NZ_JAIQXV010000001.1"/>
</dbReference>
<keyword evidence="1" id="KW-0175">Coiled coil</keyword>
<feature type="compositionally biased region" description="Polar residues" evidence="2">
    <location>
        <begin position="158"/>
        <end position="168"/>
    </location>
</feature>
<gene>
    <name evidence="3" type="ORF">ACFP90_02510</name>
</gene>
<evidence type="ECO:0000256" key="2">
    <source>
        <dbReference type="SAM" id="MobiDB-lite"/>
    </source>
</evidence>
<reference evidence="4" key="1">
    <citation type="journal article" date="2019" name="Int. J. Syst. Evol. Microbiol.">
        <title>The Global Catalogue of Microorganisms (GCM) 10K type strain sequencing project: providing services to taxonomists for standard genome sequencing and annotation.</title>
        <authorList>
            <consortium name="The Broad Institute Genomics Platform"/>
            <consortium name="The Broad Institute Genome Sequencing Center for Infectious Disease"/>
            <person name="Wu L."/>
            <person name="Ma J."/>
        </authorList>
    </citation>
    <scope>NUCLEOTIDE SEQUENCE [LARGE SCALE GENOMIC DNA]</scope>
    <source>
        <strain evidence="4">CCUG 63830</strain>
    </source>
</reference>
<comment type="caution">
    <text evidence="3">The sequence shown here is derived from an EMBL/GenBank/DDBJ whole genome shotgun (WGS) entry which is preliminary data.</text>
</comment>
<protein>
    <recommendedName>
        <fullName evidence="5">Helix-hairpin-helix domain-containing protein</fullName>
    </recommendedName>
</protein>
<keyword evidence="4" id="KW-1185">Reference proteome</keyword>
<feature type="region of interest" description="Disordered" evidence="2">
    <location>
        <begin position="150"/>
        <end position="185"/>
    </location>
</feature>
<accession>A0ABW1ZEX3</accession>
<evidence type="ECO:0000313" key="4">
    <source>
        <dbReference type="Proteomes" id="UP001596317"/>
    </source>
</evidence>
<dbReference type="EMBL" id="JBHSWB010000001">
    <property type="protein sequence ID" value="MFC6659366.1"/>
    <property type="molecule type" value="Genomic_DNA"/>
</dbReference>